<evidence type="ECO:0000256" key="1">
    <source>
        <dbReference type="SAM" id="MobiDB-lite"/>
    </source>
</evidence>
<dbReference type="PANTHER" id="PTHR45903">
    <property type="entry name" value="GLUTAMATE-RICH WD REPEAT-CONTAINING PROTEIN 1"/>
    <property type="match status" value="1"/>
</dbReference>
<proteinExistence type="predicted"/>
<comment type="caution">
    <text evidence="2">The sequence shown here is derived from an EMBL/GenBank/DDBJ whole genome shotgun (WGS) entry which is preliminary data.</text>
</comment>
<dbReference type="InterPro" id="IPR051972">
    <property type="entry name" value="Glutamate-rich_WD_repeat"/>
</dbReference>
<gene>
    <name evidence="3" type="ORF">HINF_LOCUS46147</name>
    <name evidence="2" type="ORF">HINF_LOCUS8346</name>
</gene>
<reference evidence="2" key="1">
    <citation type="submission" date="2023-06" db="EMBL/GenBank/DDBJ databases">
        <authorList>
            <person name="Kurt Z."/>
        </authorList>
    </citation>
    <scope>NUCLEOTIDE SEQUENCE</scope>
</reference>
<dbReference type="EMBL" id="CATOUU010000202">
    <property type="protein sequence ID" value="CAI9920701.1"/>
    <property type="molecule type" value="Genomic_DNA"/>
</dbReference>
<sequence length="465" mass="52151">MQRKYNFNELSSESSNESENTILEEEAIEGEEIPVEDNIQMLENLVADADENQAENFVPDMSNLANLEPSRRAYCVYEKFSTDWPMLTIDCVNTGAHYEKEPHSFHFLSGTTTTSLEKPSIQLIRIAQIQSEQIDDDDSDAEGSVQDYLPPVLERRLFDVNANVLRVKSHTNFYNNQFQAGNPNAGAAWLENGELIFFNLFKEFKTMGTMMSNELPQTSFLQNEQCYDTPVNNLQGSFKYDKPGYGLDFHSLKNLAVAGNQQNILNAFKLTPSGQVMKDGQNYSRFNNGSIEDVKFAKTGAFLLNGVFAACSTNGHVQICDPKSNQQPEPFKVSHADVNVIDFDYQNEHLIYAGDDIGQVFCFDLRNTSQFMTKINYNQSAITSLKASPSSGCTIAVADDNGAIVFYQMDEENETDLIKLGLPSQYLFLHCGNEEPREISWCGQAEGYLATTDLNGIQLIKPVNL</sequence>
<keyword evidence="4" id="KW-1185">Reference proteome</keyword>
<organism evidence="2">
    <name type="scientific">Hexamita inflata</name>
    <dbReference type="NCBI Taxonomy" id="28002"/>
    <lineage>
        <taxon>Eukaryota</taxon>
        <taxon>Metamonada</taxon>
        <taxon>Diplomonadida</taxon>
        <taxon>Hexamitidae</taxon>
        <taxon>Hexamitinae</taxon>
        <taxon>Hexamita</taxon>
    </lineage>
</organism>
<dbReference type="PANTHER" id="PTHR45903:SF1">
    <property type="entry name" value="GLUTAMATE-RICH WD REPEAT-CONTAINING PROTEIN 1"/>
    <property type="match status" value="1"/>
</dbReference>
<feature type="region of interest" description="Disordered" evidence="1">
    <location>
        <begin position="1"/>
        <end position="20"/>
    </location>
</feature>
<dbReference type="EMBL" id="CAXDID020000202">
    <property type="protein sequence ID" value="CAL6054603.1"/>
    <property type="molecule type" value="Genomic_DNA"/>
</dbReference>
<evidence type="ECO:0000313" key="4">
    <source>
        <dbReference type="Proteomes" id="UP001642409"/>
    </source>
</evidence>
<accession>A0AA86NKM6</accession>
<dbReference type="SUPFAM" id="SSF50978">
    <property type="entry name" value="WD40 repeat-like"/>
    <property type="match status" value="1"/>
</dbReference>
<dbReference type="InterPro" id="IPR015943">
    <property type="entry name" value="WD40/YVTN_repeat-like_dom_sf"/>
</dbReference>
<reference evidence="3 4" key="2">
    <citation type="submission" date="2024-07" db="EMBL/GenBank/DDBJ databases">
        <authorList>
            <person name="Akdeniz Z."/>
        </authorList>
    </citation>
    <scope>NUCLEOTIDE SEQUENCE [LARGE SCALE GENOMIC DNA]</scope>
</reference>
<dbReference type="Gene3D" id="2.130.10.10">
    <property type="entry name" value="YVTN repeat-like/Quinoprotein amine dehydrogenase"/>
    <property type="match status" value="1"/>
</dbReference>
<dbReference type="AlphaFoldDB" id="A0AA86NKM6"/>
<dbReference type="Proteomes" id="UP001642409">
    <property type="component" value="Unassembled WGS sequence"/>
</dbReference>
<evidence type="ECO:0000313" key="2">
    <source>
        <dbReference type="EMBL" id="CAI9920701.1"/>
    </source>
</evidence>
<name>A0AA86NKM6_9EUKA</name>
<dbReference type="InterPro" id="IPR036322">
    <property type="entry name" value="WD40_repeat_dom_sf"/>
</dbReference>
<dbReference type="GO" id="GO:0005730">
    <property type="term" value="C:nucleolus"/>
    <property type="evidence" value="ECO:0007669"/>
    <property type="project" value="TreeGrafter"/>
</dbReference>
<protein>
    <submittedName>
        <fullName evidence="2">Glutamate-rich WD-repeat protein</fullName>
    </submittedName>
    <submittedName>
        <fullName evidence="3">Glutamate-rich_WD-repeat protein</fullName>
    </submittedName>
</protein>
<evidence type="ECO:0000313" key="3">
    <source>
        <dbReference type="EMBL" id="CAL6054603.1"/>
    </source>
</evidence>
<dbReference type="GO" id="GO:0042254">
    <property type="term" value="P:ribosome biogenesis"/>
    <property type="evidence" value="ECO:0007669"/>
    <property type="project" value="TreeGrafter"/>
</dbReference>
<feature type="compositionally biased region" description="Low complexity" evidence="1">
    <location>
        <begin position="8"/>
        <end position="20"/>
    </location>
</feature>